<keyword evidence="3" id="KW-0963">Cytoplasm</keyword>
<dbReference type="OMA" id="CAEMVMS"/>
<evidence type="ECO:0000313" key="9">
    <source>
        <dbReference type="EMBL" id="KAA8491891.1"/>
    </source>
</evidence>
<dbReference type="Proteomes" id="UP000324585">
    <property type="component" value="Unassembled WGS sequence"/>
</dbReference>
<dbReference type="Gene3D" id="3.50.7.10">
    <property type="entry name" value="GroEL"/>
    <property type="match status" value="1"/>
</dbReference>
<dbReference type="GO" id="GO:0005832">
    <property type="term" value="C:chaperonin-containing T-complex"/>
    <property type="evidence" value="ECO:0007669"/>
    <property type="project" value="InterPro"/>
</dbReference>
<dbReference type="AlphaFoldDB" id="A0A5J4YKA6"/>
<dbReference type="PANTHER" id="PTHR11353">
    <property type="entry name" value="CHAPERONIN"/>
    <property type="match status" value="1"/>
</dbReference>
<dbReference type="InterPro" id="IPR027409">
    <property type="entry name" value="GroEL-like_apical_dom_sf"/>
</dbReference>
<organism evidence="9 10">
    <name type="scientific">Porphyridium purpureum</name>
    <name type="common">Red alga</name>
    <name type="synonym">Porphyridium cruentum</name>
    <dbReference type="NCBI Taxonomy" id="35688"/>
    <lineage>
        <taxon>Eukaryota</taxon>
        <taxon>Rhodophyta</taxon>
        <taxon>Bangiophyceae</taxon>
        <taxon>Porphyridiales</taxon>
        <taxon>Porphyridiaceae</taxon>
        <taxon>Porphyridium</taxon>
    </lineage>
</organism>
<evidence type="ECO:0000256" key="8">
    <source>
        <dbReference type="RuleBase" id="RU004187"/>
    </source>
</evidence>
<dbReference type="SUPFAM" id="SSF52029">
    <property type="entry name" value="GroEL apical domain-like"/>
    <property type="match status" value="1"/>
</dbReference>
<dbReference type="GO" id="GO:0140662">
    <property type="term" value="F:ATP-dependent protein folding chaperone"/>
    <property type="evidence" value="ECO:0007669"/>
    <property type="project" value="InterPro"/>
</dbReference>
<reference evidence="10" key="1">
    <citation type="journal article" date="2019" name="Nat. Commun.">
        <title>Expansion of phycobilisome linker gene families in mesophilic red algae.</title>
        <authorList>
            <person name="Lee J."/>
            <person name="Kim D."/>
            <person name="Bhattacharya D."/>
            <person name="Yoon H.S."/>
        </authorList>
    </citation>
    <scope>NUCLEOTIDE SEQUENCE [LARGE SCALE GENOMIC DNA]</scope>
    <source>
        <strain evidence="10">CCMP 1328</strain>
    </source>
</reference>
<dbReference type="InterPro" id="IPR053374">
    <property type="entry name" value="TCP-1_chaperonin"/>
</dbReference>
<dbReference type="SUPFAM" id="SSF54849">
    <property type="entry name" value="GroEL-intermediate domain like"/>
    <property type="match status" value="1"/>
</dbReference>
<evidence type="ECO:0000256" key="7">
    <source>
        <dbReference type="ARBA" id="ARBA00033237"/>
    </source>
</evidence>
<dbReference type="SUPFAM" id="SSF48592">
    <property type="entry name" value="GroEL equatorial domain-like"/>
    <property type="match status" value="1"/>
</dbReference>
<dbReference type="NCBIfam" id="TIGR02341">
    <property type="entry name" value="chap_CCT_beta"/>
    <property type="match status" value="1"/>
</dbReference>
<proteinExistence type="inferred from homology"/>
<dbReference type="InterPro" id="IPR012716">
    <property type="entry name" value="Chap_CCT_beta"/>
</dbReference>
<keyword evidence="6 8" id="KW-0143">Chaperone</keyword>
<evidence type="ECO:0000256" key="4">
    <source>
        <dbReference type="ARBA" id="ARBA00022741"/>
    </source>
</evidence>
<dbReference type="EMBL" id="VRMN01000011">
    <property type="protein sequence ID" value="KAA8491891.1"/>
    <property type="molecule type" value="Genomic_DNA"/>
</dbReference>
<keyword evidence="10" id="KW-1185">Reference proteome</keyword>
<dbReference type="InterPro" id="IPR002423">
    <property type="entry name" value="Cpn60/GroEL/TCP-1"/>
</dbReference>
<protein>
    <recommendedName>
        <fullName evidence="7">CCT-beta</fullName>
    </recommendedName>
</protein>
<dbReference type="GO" id="GO:0005524">
    <property type="term" value="F:ATP binding"/>
    <property type="evidence" value="ECO:0007669"/>
    <property type="project" value="UniProtKB-KW"/>
</dbReference>
<dbReference type="GO" id="GO:0016887">
    <property type="term" value="F:ATP hydrolysis activity"/>
    <property type="evidence" value="ECO:0007669"/>
    <property type="project" value="InterPro"/>
</dbReference>
<dbReference type="InterPro" id="IPR002194">
    <property type="entry name" value="Chaperonin_TCP-1_CS"/>
</dbReference>
<dbReference type="PROSITE" id="PS00751">
    <property type="entry name" value="TCP1_2"/>
    <property type="match status" value="1"/>
</dbReference>
<comment type="caution">
    <text evidence="9">The sequence shown here is derived from an EMBL/GenBank/DDBJ whole genome shotgun (WGS) entry which is preliminary data.</text>
</comment>
<accession>A0A5J4YKA6</accession>
<evidence type="ECO:0000256" key="3">
    <source>
        <dbReference type="ARBA" id="ARBA00022490"/>
    </source>
</evidence>
<keyword evidence="4 8" id="KW-0547">Nucleotide-binding</keyword>
<evidence type="ECO:0000256" key="5">
    <source>
        <dbReference type="ARBA" id="ARBA00022840"/>
    </source>
</evidence>
<evidence type="ECO:0000256" key="2">
    <source>
        <dbReference type="ARBA" id="ARBA00008020"/>
    </source>
</evidence>
<dbReference type="Pfam" id="PF00118">
    <property type="entry name" value="Cpn60_TCP1"/>
    <property type="match status" value="1"/>
</dbReference>
<sequence length="544" mass="58393">MQSGNARAMHAPFGMGVVPNVLGDGAYEERGENARMSNFVGAIAITDLVKTTLGPKGMDKILQSQSGSIMVTNDGATILRSLLIDNPAAKVLIEISKTQDEEIGDGTTSVCCFAGELLRQAEKLLENHLHPQTIALGYRMAAKAALAKLESLAVDFKHDKEIFRKELVKLAKTTLSSKVLAQSMDHFACLAVDAILRLEGSTNLDLIQIIKQSGGSLADSWLEPGFLLQKKLGVGQPKVMHNARILVANTGMDTDKVKIYGARVRVDSLARVAEIEKAEQAKMMAKCEKIAAHNCNVFVNRQLIYNRPEQFFTSKGIMAIEHADFDGVERIALVTGTTIVSTFDDPESVQLGECEKIEEILIGEEPVIRFSGCKAGSACTVVLRGANVQLLDEAERSLHDALCVLSQTASVESRMVLGAGAAEMAMASAVDGAASLEQGKVALAMEAFATALRALPAIIADNAGLDAADLVATLRAHHAEGRHTLGLDVNEGVIGDAEEMGIRESFKLKYSMVNSAVEAAEMVIRVDDVIKAAPRKREDPHGRH</sequence>
<dbReference type="InterPro" id="IPR017998">
    <property type="entry name" value="Chaperone_TCP-1"/>
</dbReference>
<name>A0A5J4YKA6_PORPP</name>
<gene>
    <name evidence="9" type="ORF">FVE85_8373</name>
</gene>
<dbReference type="Gene3D" id="1.10.560.10">
    <property type="entry name" value="GroEL-like equatorial domain"/>
    <property type="match status" value="1"/>
</dbReference>
<evidence type="ECO:0000256" key="1">
    <source>
        <dbReference type="ARBA" id="ARBA00004496"/>
    </source>
</evidence>
<dbReference type="GO" id="GO:0051082">
    <property type="term" value="F:unfolded protein binding"/>
    <property type="evidence" value="ECO:0007669"/>
    <property type="project" value="InterPro"/>
</dbReference>
<evidence type="ECO:0000313" key="10">
    <source>
        <dbReference type="Proteomes" id="UP000324585"/>
    </source>
</evidence>
<dbReference type="PRINTS" id="PR00304">
    <property type="entry name" value="TCOMPLEXTCP1"/>
</dbReference>
<dbReference type="InterPro" id="IPR027410">
    <property type="entry name" value="TCP-1-like_intermed_sf"/>
</dbReference>
<evidence type="ECO:0000256" key="6">
    <source>
        <dbReference type="ARBA" id="ARBA00023186"/>
    </source>
</evidence>
<dbReference type="PROSITE" id="PS00750">
    <property type="entry name" value="TCP1_1"/>
    <property type="match status" value="1"/>
</dbReference>
<dbReference type="Gene3D" id="3.30.260.10">
    <property type="entry name" value="TCP-1-like chaperonin intermediate domain"/>
    <property type="match status" value="1"/>
</dbReference>
<comment type="subcellular location">
    <subcellularLocation>
        <location evidence="1">Cytoplasm</location>
    </subcellularLocation>
</comment>
<dbReference type="NCBIfam" id="NF041083">
    <property type="entry name" value="thermosome_beta"/>
    <property type="match status" value="1"/>
</dbReference>
<dbReference type="FunFam" id="3.50.7.10:FF:000002">
    <property type="entry name" value="T-complex protein 1 subunit beta"/>
    <property type="match status" value="1"/>
</dbReference>
<dbReference type="InterPro" id="IPR027413">
    <property type="entry name" value="GROEL-like_equatorial_sf"/>
</dbReference>
<keyword evidence="5 8" id="KW-0067">ATP-binding</keyword>
<dbReference type="PROSITE" id="PS00995">
    <property type="entry name" value="TCP1_3"/>
    <property type="match status" value="1"/>
</dbReference>
<comment type="similarity">
    <text evidence="2 8">Belongs to the TCP-1 chaperonin family.</text>
</comment>
<dbReference type="FunFam" id="1.10.560.10:FF:000017">
    <property type="entry name" value="T-complex protein 1 subunit eta"/>
    <property type="match status" value="1"/>
</dbReference>
<dbReference type="OrthoDB" id="10248520at2759"/>
<dbReference type="CDD" id="cd03336">
    <property type="entry name" value="TCP1_beta"/>
    <property type="match status" value="1"/>
</dbReference>